<reference evidence="3 4" key="1">
    <citation type="journal article" date="2018" name="Nat. Biotechnol.">
        <title>A standardized bacterial taxonomy based on genome phylogeny substantially revises the tree of life.</title>
        <authorList>
            <person name="Parks D.H."/>
            <person name="Chuvochina M."/>
            <person name="Waite D.W."/>
            <person name="Rinke C."/>
            <person name="Skarshewski A."/>
            <person name="Chaumeil P.A."/>
            <person name="Hugenholtz P."/>
        </authorList>
    </citation>
    <scope>NUCLEOTIDE SEQUENCE [LARGE SCALE GENOMIC DNA]</scope>
    <source>
        <strain evidence="3">UBA9015</strain>
    </source>
</reference>
<dbReference type="Proteomes" id="UP000262699">
    <property type="component" value="Unassembled WGS sequence"/>
</dbReference>
<accession>A0A3D0W8K8</accession>
<evidence type="ECO:0000256" key="2">
    <source>
        <dbReference type="SAM" id="Phobius"/>
    </source>
</evidence>
<feature type="transmembrane region" description="Helical" evidence="2">
    <location>
        <begin position="7"/>
        <end position="29"/>
    </location>
</feature>
<feature type="compositionally biased region" description="Low complexity" evidence="1">
    <location>
        <begin position="153"/>
        <end position="176"/>
    </location>
</feature>
<dbReference type="AlphaFoldDB" id="A0A3D0W8K8"/>
<organism evidence="3 4">
    <name type="scientific">Sphingomonas bacterium</name>
    <dbReference type="NCBI Taxonomy" id="1895847"/>
    <lineage>
        <taxon>Bacteria</taxon>
        <taxon>Pseudomonadati</taxon>
        <taxon>Pseudomonadota</taxon>
        <taxon>Alphaproteobacteria</taxon>
        <taxon>Sphingomonadales</taxon>
        <taxon>Sphingomonadaceae</taxon>
        <taxon>Sphingomonas</taxon>
    </lineage>
</organism>
<evidence type="ECO:0000313" key="4">
    <source>
        <dbReference type="Proteomes" id="UP000262699"/>
    </source>
</evidence>
<feature type="region of interest" description="Disordered" evidence="1">
    <location>
        <begin position="54"/>
        <end position="220"/>
    </location>
</feature>
<keyword evidence="2" id="KW-1133">Transmembrane helix</keyword>
<gene>
    <name evidence="3" type="ORF">DEP91_02315</name>
</gene>
<evidence type="ECO:0000256" key="1">
    <source>
        <dbReference type="SAM" id="MobiDB-lite"/>
    </source>
</evidence>
<comment type="caution">
    <text evidence="3">The sequence shown here is derived from an EMBL/GenBank/DDBJ whole genome shotgun (WGS) entry which is preliminary data.</text>
</comment>
<protein>
    <submittedName>
        <fullName evidence="3">Cell envelope biogenesis protein TolA</fullName>
    </submittedName>
</protein>
<keyword evidence="2" id="KW-0472">Membrane</keyword>
<sequence>MDRAERIGLGVAVVGHVVLFGLLSVGFLATPNPTELKPVPIDVSLVDEVGLEAQAPASIEPPATSIAPEQGPPEDASPPEPAAQPEPEPQPQPEPAPPEPAPEPRPAPKPAPPQPAPKPRPAPKPVPKAQPQPKKPAEAPAEKAQPKAEPKPAAKAAAKPAPKAAPATKAAARPAATKGSGSDATAKASRPRGSRLGDDFLKGLSDTPSESKATNPPGAAKIDARALAGIRDAIRRQIQPCADKQVNPGPGANNIVTVLNLRLNRDGTLAGNPKMVRQSGISGENERYAQRVVDLGIAAFRACTPLKLPAEYYQTANGGWGNINYNWQLR</sequence>
<name>A0A3D0W8K8_9SPHN</name>
<dbReference type="PRINTS" id="PR01217">
    <property type="entry name" value="PRICHEXTENSN"/>
</dbReference>
<dbReference type="EMBL" id="DOYJ01000074">
    <property type="protein sequence ID" value="HCB75000.1"/>
    <property type="molecule type" value="Genomic_DNA"/>
</dbReference>
<keyword evidence="2" id="KW-0812">Transmembrane</keyword>
<feature type="compositionally biased region" description="Pro residues" evidence="1">
    <location>
        <begin position="75"/>
        <end position="134"/>
    </location>
</feature>
<feature type="compositionally biased region" description="Basic and acidic residues" evidence="1">
    <location>
        <begin position="135"/>
        <end position="152"/>
    </location>
</feature>
<proteinExistence type="predicted"/>
<evidence type="ECO:0000313" key="3">
    <source>
        <dbReference type="EMBL" id="HCB75000.1"/>
    </source>
</evidence>